<accession>A0A5C6ZMV7</accession>
<keyword evidence="4" id="KW-0676">Redox-active center</keyword>
<dbReference type="CDD" id="cd02966">
    <property type="entry name" value="TlpA_like_family"/>
    <property type="match status" value="1"/>
</dbReference>
<protein>
    <submittedName>
        <fullName evidence="6">TlpA family protein disulfide reductase</fullName>
    </submittedName>
</protein>
<dbReference type="Gene3D" id="3.40.30.10">
    <property type="entry name" value="Glutaredoxin"/>
    <property type="match status" value="1"/>
</dbReference>
<dbReference type="InterPro" id="IPR050553">
    <property type="entry name" value="Thioredoxin_ResA/DsbE_sf"/>
</dbReference>
<evidence type="ECO:0000313" key="7">
    <source>
        <dbReference type="Proteomes" id="UP000321578"/>
    </source>
</evidence>
<gene>
    <name evidence="6" type="ORF">ESY86_01470</name>
</gene>
<dbReference type="PANTHER" id="PTHR42852:SF6">
    <property type="entry name" value="THIOL:DISULFIDE INTERCHANGE PROTEIN DSBE"/>
    <property type="match status" value="1"/>
</dbReference>
<evidence type="ECO:0000256" key="4">
    <source>
        <dbReference type="ARBA" id="ARBA00023284"/>
    </source>
</evidence>
<dbReference type="GO" id="GO:0017004">
    <property type="term" value="P:cytochrome complex assembly"/>
    <property type="evidence" value="ECO:0007669"/>
    <property type="project" value="UniProtKB-KW"/>
</dbReference>
<dbReference type="InterPro" id="IPR000866">
    <property type="entry name" value="AhpC/TSA"/>
</dbReference>
<dbReference type="RefSeq" id="WP_147084743.1">
    <property type="nucleotide sequence ID" value="NZ_VORM01000003.1"/>
</dbReference>
<dbReference type="Proteomes" id="UP000321578">
    <property type="component" value="Unassembled WGS sequence"/>
</dbReference>
<organism evidence="6 7">
    <name type="scientific">Subsaximicrobium wynnwilliamsii</name>
    <dbReference type="NCBI Taxonomy" id="291179"/>
    <lineage>
        <taxon>Bacteria</taxon>
        <taxon>Pseudomonadati</taxon>
        <taxon>Bacteroidota</taxon>
        <taxon>Flavobacteriia</taxon>
        <taxon>Flavobacteriales</taxon>
        <taxon>Flavobacteriaceae</taxon>
        <taxon>Subsaximicrobium</taxon>
    </lineage>
</organism>
<sequence>MKKLLLALCALSIVACQKDTKVDYALLTGSIKNTKAQKASLNAGDYNAEIKLAADGTFADTLRIPESGFYTLTIGREFTPMYLSKGDSVNVVIDATKFDESITYTGNGANENNYLAKKSLNDQSVMENSVEFYSLEEEGFKNKLAEMKKGHEATLQGLKDVDTDFLETEKQNLVYDQYALLQSYKQSHAYYTKKQRFEVSDEFFPEALKNMSYNDPKAYRNSKSYQQMAFKATMDNMFETIGNDIASVSAEDLKVIKDIEIQALKNDVISYLGGFLITAGNENMKGIYEMFIENTTDEKIKTSLTETFDLNKILVKGNPSPQFVNYENHKGGETSLSDLKGKYVYVDVWATWCAPCKREIPFLKEVEKKFQGQNVEFVSTSIDQAKDHAAWNKMVTDMELGGMQLFADNNWNSKFIKDYGIKGIPRFILIDPQGNIVSADAPRPSDPKLTELLESELKM</sequence>
<dbReference type="PROSITE" id="PS51257">
    <property type="entry name" value="PROKAR_LIPOPROTEIN"/>
    <property type="match status" value="1"/>
</dbReference>
<dbReference type="OrthoDB" id="743079at2"/>
<comment type="caution">
    <text evidence="6">The sequence shown here is derived from an EMBL/GenBank/DDBJ whole genome shotgun (WGS) entry which is preliminary data.</text>
</comment>
<feature type="domain" description="Thioredoxin" evidence="5">
    <location>
        <begin position="314"/>
        <end position="458"/>
    </location>
</feature>
<name>A0A5C6ZMV7_9FLAO</name>
<dbReference type="AlphaFoldDB" id="A0A5C6ZMV7"/>
<dbReference type="GO" id="GO:0030313">
    <property type="term" value="C:cell envelope"/>
    <property type="evidence" value="ECO:0007669"/>
    <property type="project" value="UniProtKB-SubCell"/>
</dbReference>
<dbReference type="PROSITE" id="PS51352">
    <property type="entry name" value="THIOREDOXIN_2"/>
    <property type="match status" value="1"/>
</dbReference>
<comment type="subcellular location">
    <subcellularLocation>
        <location evidence="1">Cell envelope</location>
    </subcellularLocation>
</comment>
<dbReference type="InterPro" id="IPR036249">
    <property type="entry name" value="Thioredoxin-like_sf"/>
</dbReference>
<dbReference type="Pfam" id="PF00578">
    <property type="entry name" value="AhpC-TSA"/>
    <property type="match status" value="1"/>
</dbReference>
<dbReference type="EMBL" id="VORO01000001">
    <property type="protein sequence ID" value="TXD91282.1"/>
    <property type="molecule type" value="Genomic_DNA"/>
</dbReference>
<dbReference type="SUPFAM" id="SSF52833">
    <property type="entry name" value="Thioredoxin-like"/>
    <property type="match status" value="1"/>
</dbReference>
<evidence type="ECO:0000313" key="6">
    <source>
        <dbReference type="EMBL" id="TXD91282.1"/>
    </source>
</evidence>
<keyword evidence="7" id="KW-1185">Reference proteome</keyword>
<evidence type="ECO:0000256" key="2">
    <source>
        <dbReference type="ARBA" id="ARBA00022748"/>
    </source>
</evidence>
<proteinExistence type="predicted"/>
<evidence type="ECO:0000256" key="3">
    <source>
        <dbReference type="ARBA" id="ARBA00023157"/>
    </source>
</evidence>
<keyword evidence="3" id="KW-1015">Disulfide bond</keyword>
<reference evidence="6 7" key="1">
    <citation type="submission" date="2019-08" db="EMBL/GenBank/DDBJ databases">
        <title>Genomes of Subsaximicrobium wynnwilliamsii strains.</title>
        <authorList>
            <person name="Bowman J.P."/>
        </authorList>
    </citation>
    <scope>NUCLEOTIDE SEQUENCE [LARGE SCALE GENOMIC DNA]</scope>
    <source>
        <strain evidence="6 7">2-80-2</strain>
    </source>
</reference>
<keyword evidence="2" id="KW-0201">Cytochrome c-type biogenesis</keyword>
<evidence type="ECO:0000256" key="1">
    <source>
        <dbReference type="ARBA" id="ARBA00004196"/>
    </source>
</evidence>
<dbReference type="PANTHER" id="PTHR42852">
    <property type="entry name" value="THIOL:DISULFIDE INTERCHANGE PROTEIN DSBE"/>
    <property type="match status" value="1"/>
</dbReference>
<evidence type="ECO:0000259" key="5">
    <source>
        <dbReference type="PROSITE" id="PS51352"/>
    </source>
</evidence>
<dbReference type="InterPro" id="IPR013766">
    <property type="entry name" value="Thioredoxin_domain"/>
</dbReference>